<feature type="short sequence motif" description="TonB box" evidence="12">
    <location>
        <begin position="71"/>
        <end position="77"/>
    </location>
</feature>
<keyword evidence="7" id="KW-0406">Ion transport</keyword>
<dbReference type="GO" id="GO:0009279">
    <property type="term" value="C:cell outer membrane"/>
    <property type="evidence" value="ECO:0007669"/>
    <property type="project" value="UniProtKB-SubCell"/>
</dbReference>
<comment type="similarity">
    <text evidence="11 13">Belongs to the TonB-dependent receptor family.</text>
</comment>
<keyword evidence="17" id="KW-1185">Reference proteome</keyword>
<evidence type="ECO:0000256" key="11">
    <source>
        <dbReference type="PROSITE-ProRule" id="PRU01360"/>
    </source>
</evidence>
<reference evidence="16 17" key="1">
    <citation type="submission" date="2019-01" db="EMBL/GenBank/DDBJ databases">
        <authorList>
            <person name="Chen W.-M."/>
        </authorList>
    </citation>
    <scope>NUCLEOTIDE SEQUENCE [LARGE SCALE GENOMIC DNA]</scope>
    <source>
        <strain evidence="16 17">KYPC3</strain>
    </source>
</reference>
<evidence type="ECO:0000259" key="14">
    <source>
        <dbReference type="Pfam" id="PF00593"/>
    </source>
</evidence>
<evidence type="ECO:0000313" key="16">
    <source>
        <dbReference type="EMBL" id="RVU35574.1"/>
    </source>
</evidence>
<proteinExistence type="inferred from homology"/>
<dbReference type="InterPro" id="IPR039426">
    <property type="entry name" value="TonB-dep_rcpt-like"/>
</dbReference>
<dbReference type="Pfam" id="PF00593">
    <property type="entry name" value="TonB_dep_Rec_b-barrel"/>
    <property type="match status" value="1"/>
</dbReference>
<dbReference type="PANTHER" id="PTHR32552">
    <property type="entry name" value="FERRICHROME IRON RECEPTOR-RELATED"/>
    <property type="match status" value="1"/>
</dbReference>
<dbReference type="PANTHER" id="PTHR32552:SF81">
    <property type="entry name" value="TONB-DEPENDENT OUTER MEMBRANE RECEPTOR"/>
    <property type="match status" value="1"/>
</dbReference>
<dbReference type="Pfam" id="PF07715">
    <property type="entry name" value="Plug"/>
    <property type="match status" value="1"/>
</dbReference>
<comment type="subcellular location">
    <subcellularLocation>
        <location evidence="1 11">Cell outer membrane</location>
        <topology evidence="1 11">Multi-pass membrane protein</topology>
    </subcellularLocation>
</comment>
<dbReference type="Proteomes" id="UP000283077">
    <property type="component" value="Unassembled WGS sequence"/>
</dbReference>
<evidence type="ECO:0000256" key="1">
    <source>
        <dbReference type="ARBA" id="ARBA00004571"/>
    </source>
</evidence>
<dbReference type="InterPro" id="IPR000531">
    <property type="entry name" value="Beta-barrel_TonB"/>
</dbReference>
<evidence type="ECO:0000256" key="6">
    <source>
        <dbReference type="ARBA" id="ARBA00023004"/>
    </source>
</evidence>
<dbReference type="PROSITE" id="PS00430">
    <property type="entry name" value="TONB_DEPENDENT_REC_1"/>
    <property type="match status" value="1"/>
</dbReference>
<keyword evidence="9 11" id="KW-0472">Membrane</keyword>
<dbReference type="GO" id="GO:0006826">
    <property type="term" value="P:iron ion transport"/>
    <property type="evidence" value="ECO:0007669"/>
    <property type="project" value="UniProtKB-KW"/>
</dbReference>
<evidence type="ECO:0000256" key="5">
    <source>
        <dbReference type="ARBA" id="ARBA00022692"/>
    </source>
</evidence>
<evidence type="ECO:0000256" key="9">
    <source>
        <dbReference type="ARBA" id="ARBA00023136"/>
    </source>
</evidence>
<dbReference type="Gene3D" id="2.40.170.20">
    <property type="entry name" value="TonB-dependent receptor, beta-barrel domain"/>
    <property type="match status" value="2"/>
</dbReference>
<keyword evidence="5 11" id="KW-0812">Transmembrane</keyword>
<keyword evidence="2 11" id="KW-0813">Transport</keyword>
<sequence length="868" mass="95345">MSTTAKSKSAAPTKSKHPLFQTISHQTTSHPLTFKAQPLALCITLLLAGYNNPLLAQDKTETAAKDQAIETITVTAQKRVQNVMDVPVAIDSISATDLKETSSVLLGDIADYTPGFKFSKDAVVQASATMRGISSSNISTGGDPSVAIFFDDFYLPRAAQSVMFSDMQRIEILKGPQGTLFGKNAAAGVVNMIPNAPSQEDEAFLKATVSNYALRRYEAMANTALSDEFALRLNLMSNQRDSFLNNVYPDYQGEELGNTDHQAARLAALWQPSSATKVQLSYDWDDVNQGYAPSIGVSPFAYSTNPLDRTIENDVIDGHERRDMSALSLKITHDFNDDWSGKLISSKRQWEVSGRDDSDGTADKTRYLDTINFEDSDIFYNELQINYQKERFSYVGGVTYSTENVYQKTSLNIMADTVARLTTANLNGMLIGALQGAGLPDEMIAQMGLPADHLWNPQDWASILSVMAMVDPSVGDLLQMLGAAPFSPELVGAIAATGDLTYQAIGAGLGINEIFGPSNAGKLWAEDIINSGKFTSYGVYSDVDYQFNDQWGFTAGLRYSRDDKDFSWEIKERSFGAAMPGLTDFLFPVMPRLDAGHSWSKLTGRAVTRYHLDEDSMLYLSYSTGYKSGGYDSLDPRSAFTPFAPEEVGNLELGYKADLWGKVRLQLVGFQMDLTNRQRSVNSKEPGAGVAVPVVINGDQDINGVEMILDYQATDTLKLGLVTEYRSTESKWQQFYNAEGNLVTDVEKSSTADSYTASADWTPAQQWLAGDIKLHMDYVYEENTRADDPDLLEVAKTIPAYFADSKSLNARVSWTSADQQWELALWGKNLTDSETTGGIGGWAADVLGTPITSLNPPRTYGAEVRYQF</sequence>
<evidence type="ECO:0000256" key="2">
    <source>
        <dbReference type="ARBA" id="ARBA00022448"/>
    </source>
</evidence>
<evidence type="ECO:0000256" key="10">
    <source>
        <dbReference type="ARBA" id="ARBA00023237"/>
    </source>
</evidence>
<dbReference type="InterPro" id="IPR010916">
    <property type="entry name" value="TonB_box_CS"/>
</dbReference>
<keyword evidence="16" id="KW-0675">Receptor</keyword>
<dbReference type="PROSITE" id="PS52016">
    <property type="entry name" value="TONB_DEPENDENT_REC_3"/>
    <property type="match status" value="1"/>
</dbReference>
<comment type="caution">
    <text evidence="16">The sequence shown here is derived from an EMBL/GenBank/DDBJ whole genome shotgun (WGS) entry which is preliminary data.</text>
</comment>
<dbReference type="AlphaFoldDB" id="A0A437QM24"/>
<evidence type="ECO:0000256" key="7">
    <source>
        <dbReference type="ARBA" id="ARBA00023065"/>
    </source>
</evidence>
<evidence type="ECO:0000256" key="8">
    <source>
        <dbReference type="ARBA" id="ARBA00023077"/>
    </source>
</evidence>
<evidence type="ECO:0000259" key="15">
    <source>
        <dbReference type="Pfam" id="PF07715"/>
    </source>
</evidence>
<dbReference type="InterPro" id="IPR036942">
    <property type="entry name" value="Beta-barrel_TonB_sf"/>
</dbReference>
<dbReference type="SUPFAM" id="SSF56935">
    <property type="entry name" value="Porins"/>
    <property type="match status" value="1"/>
</dbReference>
<keyword evidence="8 12" id="KW-0798">TonB box</keyword>
<organism evidence="16 17">
    <name type="scientific">Rheinheimera riviphila</name>
    <dbReference type="NCBI Taxonomy" id="1834037"/>
    <lineage>
        <taxon>Bacteria</taxon>
        <taxon>Pseudomonadati</taxon>
        <taxon>Pseudomonadota</taxon>
        <taxon>Gammaproteobacteria</taxon>
        <taxon>Chromatiales</taxon>
        <taxon>Chromatiaceae</taxon>
        <taxon>Rheinheimera</taxon>
    </lineage>
</organism>
<name>A0A437QM24_9GAMM</name>
<dbReference type="RefSeq" id="WP_127699714.1">
    <property type="nucleotide sequence ID" value="NZ_SACS01000014.1"/>
</dbReference>
<keyword evidence="6" id="KW-0408">Iron</keyword>
<dbReference type="EMBL" id="SACS01000014">
    <property type="protein sequence ID" value="RVU35574.1"/>
    <property type="molecule type" value="Genomic_DNA"/>
</dbReference>
<protein>
    <submittedName>
        <fullName evidence="16">TonB-dependent receptor</fullName>
    </submittedName>
</protein>
<keyword evidence="3 11" id="KW-1134">Transmembrane beta strand</keyword>
<evidence type="ECO:0000256" key="4">
    <source>
        <dbReference type="ARBA" id="ARBA00022496"/>
    </source>
</evidence>
<feature type="domain" description="TonB-dependent receptor-like beta-barrel" evidence="14">
    <location>
        <begin position="496"/>
        <end position="830"/>
    </location>
</feature>
<accession>A0A437QM24</accession>
<feature type="domain" description="TonB-dependent receptor plug" evidence="15">
    <location>
        <begin position="83"/>
        <end position="189"/>
    </location>
</feature>
<evidence type="ECO:0000256" key="12">
    <source>
        <dbReference type="PROSITE-ProRule" id="PRU10143"/>
    </source>
</evidence>
<evidence type="ECO:0000256" key="3">
    <source>
        <dbReference type="ARBA" id="ARBA00022452"/>
    </source>
</evidence>
<keyword evidence="10 11" id="KW-0998">Cell outer membrane</keyword>
<dbReference type="InterPro" id="IPR012910">
    <property type="entry name" value="Plug_dom"/>
</dbReference>
<keyword evidence="4" id="KW-0410">Iron transport</keyword>
<evidence type="ECO:0000313" key="17">
    <source>
        <dbReference type="Proteomes" id="UP000283077"/>
    </source>
</evidence>
<gene>
    <name evidence="16" type="ORF">EOE67_13345</name>
</gene>
<evidence type="ECO:0000256" key="13">
    <source>
        <dbReference type="RuleBase" id="RU003357"/>
    </source>
</evidence>
<dbReference type="OrthoDB" id="5987490at2"/>